<keyword evidence="4 6" id="KW-1133">Transmembrane helix</keyword>
<sequence>MSLYLLSFLAGIVSFVSPCIIPMLSGYFTFITGLSLKELRNLPDNKELKKEIFLKTLMFVLAFTIIFTLAGGAAGAFSKLLKEYKQVLNFIGGAAVILLALNILGLIGKKGPDHCKIPGAEGKGKASYLKAFGIGIVFAVACSHCIGPVLYSILIMAGSLGSISSGMTVMFFFSTGLAIPYLLASLYMDKIIKAIHRTWQVEKTVNLVLGLIMLGMGVLIMLDKFTLLTAFTAKLLPFKLPIGM</sequence>
<feature type="transmembrane region" description="Helical" evidence="6">
    <location>
        <begin position="128"/>
        <end position="151"/>
    </location>
</feature>
<dbReference type="PANTHER" id="PTHR31272:SF4">
    <property type="entry name" value="CYTOCHROME C-TYPE BIOGENESIS PROTEIN HI_1454-RELATED"/>
    <property type="match status" value="1"/>
</dbReference>
<proteinExistence type="inferred from homology"/>
<dbReference type="Pfam" id="PF02683">
    <property type="entry name" value="DsbD_TM"/>
    <property type="match status" value="1"/>
</dbReference>
<name>A0A7G6E3W1_THEFR</name>
<evidence type="ECO:0000256" key="4">
    <source>
        <dbReference type="ARBA" id="ARBA00022989"/>
    </source>
</evidence>
<keyword evidence="5 6" id="KW-0472">Membrane</keyword>
<comment type="subcellular location">
    <subcellularLocation>
        <location evidence="1">Membrane</location>
        <topology evidence="1">Multi-pass membrane protein</topology>
    </subcellularLocation>
</comment>
<evidence type="ECO:0000259" key="7">
    <source>
        <dbReference type="Pfam" id="PF02683"/>
    </source>
</evidence>
<dbReference type="OrthoDB" id="9809733at2"/>
<dbReference type="EMBL" id="CP045798">
    <property type="protein sequence ID" value="QNB46765.1"/>
    <property type="molecule type" value="Genomic_DNA"/>
</dbReference>
<dbReference type="RefSeq" id="WP_034420138.1">
    <property type="nucleotide sequence ID" value="NZ_CP045798.1"/>
</dbReference>
<reference evidence="8 9" key="1">
    <citation type="journal article" date="2019" name="Front. Microbiol.">
        <title>Thermoanaerosceptrum fracticalcis gen. nov. sp. nov., a Novel Fumarate-Fermenting Microorganism From a Deep Fractured Carbonate Aquifer of the US Great Basin.</title>
        <authorList>
            <person name="Hamilton-Brehm S.D."/>
            <person name="Stewart L.E."/>
            <person name="Zavarin M."/>
            <person name="Caldwell M."/>
            <person name="Lawson P.A."/>
            <person name="Onstott T.C."/>
            <person name="Grzymski J."/>
            <person name="Neveux I."/>
            <person name="Lollar B.S."/>
            <person name="Russell C.E."/>
            <person name="Moser D.P."/>
        </authorList>
    </citation>
    <scope>NUCLEOTIDE SEQUENCE [LARGE SCALE GENOMIC DNA]</scope>
    <source>
        <strain evidence="8 9">DRI-13</strain>
    </source>
</reference>
<evidence type="ECO:0000313" key="9">
    <source>
        <dbReference type="Proteomes" id="UP000515847"/>
    </source>
</evidence>
<feature type="transmembrane region" description="Helical" evidence="6">
    <location>
        <begin position="6"/>
        <end position="31"/>
    </location>
</feature>
<dbReference type="InterPro" id="IPR051790">
    <property type="entry name" value="Cytochrome_c-biogenesis_DsbD"/>
</dbReference>
<dbReference type="InterPro" id="IPR003834">
    <property type="entry name" value="Cyt_c_assmbl_TM_dom"/>
</dbReference>
<feature type="transmembrane region" description="Helical" evidence="6">
    <location>
        <begin position="163"/>
        <end position="183"/>
    </location>
</feature>
<dbReference type="AlphaFoldDB" id="A0A7G6E3W1"/>
<evidence type="ECO:0000256" key="1">
    <source>
        <dbReference type="ARBA" id="ARBA00004141"/>
    </source>
</evidence>
<evidence type="ECO:0000256" key="3">
    <source>
        <dbReference type="ARBA" id="ARBA00022692"/>
    </source>
</evidence>
<keyword evidence="3 6" id="KW-0812">Transmembrane</keyword>
<feature type="domain" description="Cytochrome C biogenesis protein transmembrane" evidence="7">
    <location>
        <begin position="4"/>
        <end position="221"/>
    </location>
</feature>
<gene>
    <name evidence="8" type="ORF">BR63_10875</name>
</gene>
<dbReference type="KEGG" id="tfr:BR63_10875"/>
<evidence type="ECO:0000313" key="8">
    <source>
        <dbReference type="EMBL" id="QNB46765.1"/>
    </source>
</evidence>
<evidence type="ECO:0000256" key="2">
    <source>
        <dbReference type="ARBA" id="ARBA00006143"/>
    </source>
</evidence>
<accession>A0A7G6E3W1</accession>
<keyword evidence="9" id="KW-1185">Reference proteome</keyword>
<protein>
    <submittedName>
        <fullName evidence="8">Cytochrome C biogenesis protein CcdA</fullName>
    </submittedName>
</protein>
<dbReference type="PANTHER" id="PTHR31272">
    <property type="entry name" value="CYTOCHROME C-TYPE BIOGENESIS PROTEIN HI_1454-RELATED"/>
    <property type="match status" value="1"/>
</dbReference>
<feature type="transmembrane region" description="Helical" evidence="6">
    <location>
        <begin position="87"/>
        <end position="107"/>
    </location>
</feature>
<dbReference type="GO" id="GO:0016020">
    <property type="term" value="C:membrane"/>
    <property type="evidence" value="ECO:0007669"/>
    <property type="project" value="UniProtKB-SubCell"/>
</dbReference>
<comment type="similarity">
    <text evidence="2">Belongs to the DsbD family.</text>
</comment>
<dbReference type="Proteomes" id="UP000515847">
    <property type="component" value="Chromosome"/>
</dbReference>
<evidence type="ECO:0000256" key="6">
    <source>
        <dbReference type="SAM" id="Phobius"/>
    </source>
</evidence>
<dbReference type="GO" id="GO:0017004">
    <property type="term" value="P:cytochrome complex assembly"/>
    <property type="evidence" value="ECO:0007669"/>
    <property type="project" value="InterPro"/>
</dbReference>
<evidence type="ECO:0000256" key="5">
    <source>
        <dbReference type="ARBA" id="ARBA00023136"/>
    </source>
</evidence>
<feature type="transmembrane region" description="Helical" evidence="6">
    <location>
        <begin position="204"/>
        <end position="222"/>
    </location>
</feature>
<feature type="transmembrane region" description="Helical" evidence="6">
    <location>
        <begin position="52"/>
        <end position="75"/>
    </location>
</feature>
<organism evidence="8 9">
    <name type="scientific">Thermanaerosceptrum fracticalcis</name>
    <dbReference type="NCBI Taxonomy" id="1712410"/>
    <lineage>
        <taxon>Bacteria</taxon>
        <taxon>Bacillati</taxon>
        <taxon>Bacillota</taxon>
        <taxon>Clostridia</taxon>
        <taxon>Eubacteriales</taxon>
        <taxon>Peptococcaceae</taxon>
        <taxon>Thermanaerosceptrum</taxon>
    </lineage>
</organism>